<organism evidence="1 2">
    <name type="scientific">Candidatus Dojkabacteria bacterium HGW-Dojkabacteria-1</name>
    <dbReference type="NCBI Taxonomy" id="2013761"/>
    <lineage>
        <taxon>Bacteria</taxon>
        <taxon>Candidatus Dojkabacteria</taxon>
    </lineage>
</organism>
<keyword evidence="1" id="KW-0378">Hydrolase</keyword>
<dbReference type="InterPro" id="IPR052555">
    <property type="entry name" value="dCTP_Pyrophosphatase"/>
</dbReference>
<dbReference type="Pfam" id="PF12643">
    <property type="entry name" value="MazG-like"/>
    <property type="match status" value="1"/>
</dbReference>
<dbReference type="EMBL" id="PHAO01000001">
    <property type="protein sequence ID" value="PKN02898.1"/>
    <property type="molecule type" value="Genomic_DNA"/>
</dbReference>
<dbReference type="PANTHER" id="PTHR46523">
    <property type="entry name" value="DCTP PYROPHOSPHATASE 1"/>
    <property type="match status" value="1"/>
</dbReference>
<reference evidence="1 2" key="1">
    <citation type="journal article" date="2017" name="ISME J.">
        <title>Potential for microbial H2 and metal transformations associated with novel bacteria and archaea in deep terrestrial subsurface sediments.</title>
        <authorList>
            <person name="Hernsdorf A.W."/>
            <person name="Amano Y."/>
            <person name="Miyakawa K."/>
            <person name="Ise K."/>
            <person name="Suzuki Y."/>
            <person name="Anantharaman K."/>
            <person name="Probst A."/>
            <person name="Burstein D."/>
            <person name="Thomas B.C."/>
            <person name="Banfield J.F."/>
        </authorList>
    </citation>
    <scope>NUCLEOTIDE SEQUENCE [LARGE SCALE GENOMIC DNA]</scope>
    <source>
        <strain evidence="1">HGW-Dojkabacteria-1</strain>
    </source>
</reference>
<evidence type="ECO:0000313" key="1">
    <source>
        <dbReference type="EMBL" id="PKN02898.1"/>
    </source>
</evidence>
<sequence>MKSVQEITENIRKFCDERGWSHSSPTGLLTATFSELGELAEHYQWQKEFKEFTEEEKKEISYEFVDVLWYLFRLADKSGIDIEKAFDEKFPKLAKKFPVGCDPKKQHEEYRKNGKNRLYE</sequence>
<dbReference type="GO" id="GO:0047840">
    <property type="term" value="F:dCTP diphosphatase activity"/>
    <property type="evidence" value="ECO:0007669"/>
    <property type="project" value="TreeGrafter"/>
</dbReference>
<dbReference type="SUPFAM" id="SSF101386">
    <property type="entry name" value="all-alpha NTP pyrophosphatases"/>
    <property type="match status" value="1"/>
</dbReference>
<accession>A0A2N2F3Y9</accession>
<dbReference type="InterPro" id="IPR025984">
    <property type="entry name" value="DCTPP"/>
</dbReference>
<evidence type="ECO:0000313" key="2">
    <source>
        <dbReference type="Proteomes" id="UP000233417"/>
    </source>
</evidence>
<dbReference type="Gene3D" id="1.10.287.1080">
    <property type="entry name" value="MazG-like"/>
    <property type="match status" value="1"/>
</dbReference>
<dbReference type="PANTHER" id="PTHR46523:SF1">
    <property type="entry name" value="DCTP PYROPHOSPHATASE 1"/>
    <property type="match status" value="1"/>
</dbReference>
<name>A0A2N2F3Y9_9BACT</name>
<dbReference type="AlphaFoldDB" id="A0A2N2F3Y9"/>
<gene>
    <name evidence="1" type="ORF">CVU76_02645</name>
</gene>
<protein>
    <submittedName>
        <fullName evidence="1">Nucleotide pyrophosphohydrolase</fullName>
    </submittedName>
</protein>
<dbReference type="GO" id="GO:0005829">
    <property type="term" value="C:cytosol"/>
    <property type="evidence" value="ECO:0007669"/>
    <property type="project" value="TreeGrafter"/>
</dbReference>
<dbReference type="GO" id="GO:0006253">
    <property type="term" value="P:dCTP catabolic process"/>
    <property type="evidence" value="ECO:0007669"/>
    <property type="project" value="TreeGrafter"/>
</dbReference>
<proteinExistence type="predicted"/>
<comment type="caution">
    <text evidence="1">The sequence shown here is derived from an EMBL/GenBank/DDBJ whole genome shotgun (WGS) entry which is preliminary data.</text>
</comment>
<dbReference type="GO" id="GO:0042262">
    <property type="term" value="P:DNA protection"/>
    <property type="evidence" value="ECO:0007669"/>
    <property type="project" value="TreeGrafter"/>
</dbReference>
<dbReference type="PIRSF" id="PIRSF029826">
    <property type="entry name" value="UCP029826_pph"/>
    <property type="match status" value="1"/>
</dbReference>
<dbReference type="Proteomes" id="UP000233417">
    <property type="component" value="Unassembled WGS sequence"/>
</dbReference>